<evidence type="ECO:0000256" key="3">
    <source>
        <dbReference type="ARBA" id="ARBA00022989"/>
    </source>
</evidence>
<dbReference type="PANTHER" id="PTHR43066:SF5">
    <property type="entry name" value="RHOMBOID-LIKE PROTEIN 11, CHLOROPLASTIC-RELATED"/>
    <property type="match status" value="1"/>
</dbReference>
<feature type="transmembrane region" description="Helical" evidence="5">
    <location>
        <begin position="187"/>
        <end position="209"/>
    </location>
</feature>
<evidence type="ECO:0000256" key="5">
    <source>
        <dbReference type="SAM" id="Phobius"/>
    </source>
</evidence>
<evidence type="ECO:0000313" key="7">
    <source>
        <dbReference type="EMBL" id="MDO7873142.1"/>
    </source>
</evidence>
<feature type="transmembrane region" description="Helical" evidence="5">
    <location>
        <begin position="47"/>
        <end position="73"/>
    </location>
</feature>
<feature type="transmembrane region" description="Helical" evidence="5">
    <location>
        <begin position="6"/>
        <end position="26"/>
    </location>
</feature>
<evidence type="ECO:0000313" key="8">
    <source>
        <dbReference type="Proteomes" id="UP001176429"/>
    </source>
</evidence>
<evidence type="ECO:0000256" key="2">
    <source>
        <dbReference type="ARBA" id="ARBA00022692"/>
    </source>
</evidence>
<dbReference type="GO" id="GO:0006508">
    <property type="term" value="P:proteolysis"/>
    <property type="evidence" value="ECO:0007669"/>
    <property type="project" value="UniProtKB-KW"/>
</dbReference>
<dbReference type="Pfam" id="PF01694">
    <property type="entry name" value="Rhomboid"/>
    <property type="match status" value="1"/>
</dbReference>
<evidence type="ECO:0000259" key="6">
    <source>
        <dbReference type="Pfam" id="PF01694"/>
    </source>
</evidence>
<sequence length="217" mass="24433">MADIQLNLVLLLTLVTVGISMYAWSNEEFMDAWIMQPAAINRDSRQWYRFLTSGFLHADWAHLIFNMIAFYSFGQFVLTLFEARFGLLGGNAAFLLLYLGGIVMSDVPTYRRHRHDWGYRSLGASGGVSSIIFAAVLYFPTVGIGFPLLPDLSIPGFIWAVLYLAYSHQMSRRGGDNINHDAHFYGALFGLVLAIILVPSSLPLFFLQIKAYVESKF</sequence>
<feature type="transmembrane region" description="Helical" evidence="5">
    <location>
        <begin position="117"/>
        <end position="138"/>
    </location>
</feature>
<evidence type="ECO:0000256" key="1">
    <source>
        <dbReference type="ARBA" id="ARBA00004141"/>
    </source>
</evidence>
<feature type="domain" description="Peptidase S54 rhomboid" evidence="6">
    <location>
        <begin position="45"/>
        <end position="199"/>
    </location>
</feature>
<dbReference type="Proteomes" id="UP001176429">
    <property type="component" value="Unassembled WGS sequence"/>
</dbReference>
<comment type="subcellular location">
    <subcellularLocation>
        <location evidence="1">Membrane</location>
        <topology evidence="1">Multi-pass membrane protein</topology>
    </subcellularLocation>
</comment>
<protein>
    <submittedName>
        <fullName evidence="7">Rhomboid family intramembrane serine protease</fullName>
        <ecNumber evidence="7">3.4.21.105</ecNumber>
    </submittedName>
</protein>
<feature type="transmembrane region" description="Helical" evidence="5">
    <location>
        <begin position="85"/>
        <end position="105"/>
    </location>
</feature>
<feature type="transmembrane region" description="Helical" evidence="5">
    <location>
        <begin position="144"/>
        <end position="166"/>
    </location>
</feature>
<name>A0ABT9B4E5_9BACT</name>
<dbReference type="PANTHER" id="PTHR43066">
    <property type="entry name" value="RHOMBOID-RELATED PROTEIN"/>
    <property type="match status" value="1"/>
</dbReference>
<comment type="caution">
    <text evidence="7">The sequence shown here is derived from an EMBL/GenBank/DDBJ whole genome shotgun (WGS) entry which is preliminary data.</text>
</comment>
<dbReference type="SUPFAM" id="SSF144091">
    <property type="entry name" value="Rhomboid-like"/>
    <property type="match status" value="1"/>
</dbReference>
<keyword evidence="4 5" id="KW-0472">Membrane</keyword>
<accession>A0ABT9B4E5</accession>
<gene>
    <name evidence="7" type="ORF">Q5H93_00235</name>
</gene>
<dbReference type="InterPro" id="IPR022764">
    <property type="entry name" value="Peptidase_S54_rhomboid_dom"/>
</dbReference>
<keyword evidence="7" id="KW-0645">Protease</keyword>
<keyword evidence="7" id="KW-0378">Hydrolase</keyword>
<dbReference type="Gene3D" id="1.20.1540.10">
    <property type="entry name" value="Rhomboid-like"/>
    <property type="match status" value="1"/>
</dbReference>
<proteinExistence type="predicted"/>
<dbReference type="EC" id="3.4.21.105" evidence="7"/>
<dbReference type="RefSeq" id="WP_305004457.1">
    <property type="nucleotide sequence ID" value="NZ_JAUQSY010000001.1"/>
</dbReference>
<keyword evidence="2 5" id="KW-0812">Transmembrane</keyword>
<keyword evidence="3 5" id="KW-1133">Transmembrane helix</keyword>
<evidence type="ECO:0000256" key="4">
    <source>
        <dbReference type="ARBA" id="ARBA00023136"/>
    </source>
</evidence>
<dbReference type="GO" id="GO:0008233">
    <property type="term" value="F:peptidase activity"/>
    <property type="evidence" value="ECO:0007669"/>
    <property type="project" value="UniProtKB-KW"/>
</dbReference>
<reference evidence="7" key="1">
    <citation type="submission" date="2023-07" db="EMBL/GenBank/DDBJ databases">
        <authorList>
            <person name="Kim M.K."/>
        </authorList>
    </citation>
    <scope>NUCLEOTIDE SEQUENCE</scope>
    <source>
        <strain evidence="7">ASUV-10-1</strain>
    </source>
</reference>
<keyword evidence="8" id="KW-1185">Reference proteome</keyword>
<organism evidence="7 8">
    <name type="scientific">Hymenobacter aranciens</name>
    <dbReference type="NCBI Taxonomy" id="3063996"/>
    <lineage>
        <taxon>Bacteria</taxon>
        <taxon>Pseudomonadati</taxon>
        <taxon>Bacteroidota</taxon>
        <taxon>Cytophagia</taxon>
        <taxon>Cytophagales</taxon>
        <taxon>Hymenobacteraceae</taxon>
        <taxon>Hymenobacter</taxon>
    </lineage>
</organism>
<dbReference type="InterPro" id="IPR035952">
    <property type="entry name" value="Rhomboid-like_sf"/>
</dbReference>
<dbReference type="EMBL" id="JAUQSY010000001">
    <property type="protein sequence ID" value="MDO7873142.1"/>
    <property type="molecule type" value="Genomic_DNA"/>
</dbReference>